<comment type="caution">
    <text evidence="1">The sequence shown here is derived from an EMBL/GenBank/DDBJ whole genome shotgun (WGS) entry which is preliminary data.</text>
</comment>
<keyword evidence="2" id="KW-1185">Reference proteome</keyword>
<gene>
    <name evidence="1" type="ORF">DEBURN_LOCUS4047</name>
</gene>
<reference evidence="1" key="1">
    <citation type="submission" date="2021-06" db="EMBL/GenBank/DDBJ databases">
        <authorList>
            <person name="Kallberg Y."/>
            <person name="Tangrot J."/>
            <person name="Rosling A."/>
        </authorList>
    </citation>
    <scope>NUCLEOTIDE SEQUENCE</scope>
    <source>
        <strain evidence="1">AZ414A</strain>
    </source>
</reference>
<dbReference type="AlphaFoldDB" id="A0A9N8WIQ2"/>
<dbReference type="Proteomes" id="UP000789706">
    <property type="component" value="Unassembled WGS sequence"/>
</dbReference>
<protein>
    <submittedName>
        <fullName evidence="1">5168_t:CDS:1</fullName>
    </submittedName>
</protein>
<dbReference type="EMBL" id="CAJVPK010000284">
    <property type="protein sequence ID" value="CAG8488552.1"/>
    <property type="molecule type" value="Genomic_DNA"/>
</dbReference>
<accession>A0A9N8WIQ2</accession>
<dbReference type="OrthoDB" id="2333384at2759"/>
<proteinExistence type="predicted"/>
<sequence length="156" mass="18477">MIQFRERKPYIEALSFTESVDCVLRDNLCKITETNEKRILNKHNWVFFAAQEKYHVLQPGNYCWKLELVLPGTLIETIEQCNRKLLHDKKIIQYSGNILVVMNDFEAFRNDYVGINNSHKTFHGPILILDIFRRKNQIVGNFNECWHPDPSQRPTI</sequence>
<evidence type="ECO:0000313" key="1">
    <source>
        <dbReference type="EMBL" id="CAG8488552.1"/>
    </source>
</evidence>
<organism evidence="1 2">
    <name type="scientific">Diversispora eburnea</name>
    <dbReference type="NCBI Taxonomy" id="1213867"/>
    <lineage>
        <taxon>Eukaryota</taxon>
        <taxon>Fungi</taxon>
        <taxon>Fungi incertae sedis</taxon>
        <taxon>Mucoromycota</taxon>
        <taxon>Glomeromycotina</taxon>
        <taxon>Glomeromycetes</taxon>
        <taxon>Diversisporales</taxon>
        <taxon>Diversisporaceae</taxon>
        <taxon>Diversispora</taxon>
    </lineage>
</organism>
<name>A0A9N8WIQ2_9GLOM</name>
<evidence type="ECO:0000313" key="2">
    <source>
        <dbReference type="Proteomes" id="UP000789706"/>
    </source>
</evidence>